<keyword evidence="2" id="KW-0067">ATP-binding</keyword>
<dbReference type="SUPFAM" id="SSF52540">
    <property type="entry name" value="P-loop containing nucleoside triphosphate hydrolases"/>
    <property type="match status" value="1"/>
</dbReference>
<evidence type="ECO:0000256" key="3">
    <source>
        <dbReference type="SAM" id="MobiDB-lite"/>
    </source>
</evidence>
<sequence>MSFIVLTYNTMWAETNMALHTLLAQETDAEAQPEKDRVKVFKMLATFYVKYIEILHNMEVLYDQMVHPQKRIVIYQVLVGVIGRILELKNEMVQLEYSEFNFFDDVLQDLKLTPDCLEIHIPKCFLMEKVKVVKDRENVLARILSETFPHSVEKKEGIRSMTLEEAIHIIQISERARQGRLRAKFMCDIRTEEKRERLAKLHSDSKWDTEFAATYIQKHWHGYKERKMVKKLREEELMFLGMKPSPDFLKLSDAHIQAEKMASKRRMVQTTHEAEYLKAIPVTKKSLWEQEGTEIKEQMKEQIRQWFIECRNLTGRFPDYPDVEEGGSLKIFTNKTPEEVYAELILKKEEEERKKKEKEMEANKIARPKIVKKAKKSAESVNKKEEESWTMQPSNFLPEVKEGHETYKEIWLIRNETGNFQQMHDVQLIREHVRRDLEEELRIQVDELMRQELKNLKLIIDRDEGTVKKSKKGRKKKGKGRKKKKKKREKDLTPDRTIEGLYQELVEERIIVRPMNIPLSDFKGDYSYLGSVLRQAAIEPMPSLSDVRQLITLYGVLPLASQALHEKGPLVKSILLAGPSGVGKTMLVHALCTETGANLFDLSAQNIVGKYPSKSELKMLVHMVFKVATLLQPSVVWIGDAEKTFYKKVPKNQRELEPKRLKSMFPKFLKSIKPGDRVLVVGTSQRPFDASLKPFCKNYKKIILIPRPDYASRKLFWKSIIEQQGGILTSALDLSSLAKVTDGYTQGHIVTAAQAVLSELRIKHQRKRPLTAIEFMAPLSWQDPVYREEEELFKDWYAKTPMGKMRAQMAIRSKEDGDTKGKGKDKGTDKGRGKTKKKK</sequence>
<dbReference type="GO" id="GO:0016887">
    <property type="term" value="F:ATP hydrolysis activity"/>
    <property type="evidence" value="ECO:0007669"/>
    <property type="project" value="InterPro"/>
</dbReference>
<dbReference type="AlphaFoldDB" id="A0A4W3JV06"/>
<feature type="domain" description="ATPase AAA-type core" evidence="4">
    <location>
        <begin position="574"/>
        <end position="689"/>
    </location>
</feature>
<dbReference type="OMA" id="MVQLRTH"/>
<gene>
    <name evidence="5" type="primary">iqca1</name>
</gene>
<dbReference type="Proteomes" id="UP000314986">
    <property type="component" value="Unassembled WGS sequence"/>
</dbReference>
<evidence type="ECO:0000259" key="4">
    <source>
        <dbReference type="Pfam" id="PF00004"/>
    </source>
</evidence>
<feature type="region of interest" description="Disordered" evidence="3">
    <location>
        <begin position="467"/>
        <end position="492"/>
    </location>
</feature>
<dbReference type="CDD" id="cd23767">
    <property type="entry name" value="IQCD"/>
    <property type="match status" value="1"/>
</dbReference>
<dbReference type="GO" id="GO:0005524">
    <property type="term" value="F:ATP binding"/>
    <property type="evidence" value="ECO:0007669"/>
    <property type="project" value="UniProtKB-KW"/>
</dbReference>
<reference evidence="6" key="1">
    <citation type="journal article" date="2006" name="Science">
        <title>Ancient noncoding elements conserved in the human genome.</title>
        <authorList>
            <person name="Venkatesh B."/>
            <person name="Kirkness E.F."/>
            <person name="Loh Y.H."/>
            <person name="Halpern A.L."/>
            <person name="Lee A.P."/>
            <person name="Johnson J."/>
            <person name="Dandona N."/>
            <person name="Viswanathan L.D."/>
            <person name="Tay A."/>
            <person name="Venter J.C."/>
            <person name="Strausberg R.L."/>
            <person name="Brenner S."/>
        </authorList>
    </citation>
    <scope>NUCLEOTIDE SEQUENCE [LARGE SCALE GENOMIC DNA]</scope>
</reference>
<evidence type="ECO:0000256" key="2">
    <source>
        <dbReference type="ARBA" id="ARBA00022840"/>
    </source>
</evidence>
<evidence type="ECO:0000256" key="1">
    <source>
        <dbReference type="ARBA" id="ARBA00022741"/>
    </source>
</evidence>
<dbReference type="PROSITE" id="PS50096">
    <property type="entry name" value="IQ"/>
    <property type="match status" value="1"/>
</dbReference>
<organism evidence="5 6">
    <name type="scientific">Callorhinchus milii</name>
    <name type="common">Ghost shark</name>
    <dbReference type="NCBI Taxonomy" id="7868"/>
    <lineage>
        <taxon>Eukaryota</taxon>
        <taxon>Metazoa</taxon>
        <taxon>Chordata</taxon>
        <taxon>Craniata</taxon>
        <taxon>Vertebrata</taxon>
        <taxon>Chondrichthyes</taxon>
        <taxon>Holocephali</taxon>
        <taxon>Chimaeriformes</taxon>
        <taxon>Callorhinchidae</taxon>
        <taxon>Callorhinchus</taxon>
    </lineage>
</organism>
<dbReference type="InterPro" id="IPR003959">
    <property type="entry name" value="ATPase_AAA_core"/>
</dbReference>
<dbReference type="InterPro" id="IPR027417">
    <property type="entry name" value="P-loop_NTPase"/>
</dbReference>
<reference evidence="6" key="2">
    <citation type="journal article" date="2007" name="PLoS Biol.">
        <title>Survey sequencing and comparative analysis of the elephant shark (Callorhinchus milii) genome.</title>
        <authorList>
            <person name="Venkatesh B."/>
            <person name="Kirkness E.F."/>
            <person name="Loh Y.H."/>
            <person name="Halpern A.L."/>
            <person name="Lee A.P."/>
            <person name="Johnson J."/>
            <person name="Dandona N."/>
            <person name="Viswanathan L.D."/>
            <person name="Tay A."/>
            <person name="Venter J.C."/>
            <person name="Strausberg R.L."/>
            <person name="Brenner S."/>
        </authorList>
    </citation>
    <scope>NUCLEOTIDE SEQUENCE [LARGE SCALE GENOMIC DNA]</scope>
</reference>
<dbReference type="InParanoid" id="A0A4W3JV06"/>
<reference evidence="5" key="4">
    <citation type="submission" date="2025-08" db="UniProtKB">
        <authorList>
            <consortium name="Ensembl"/>
        </authorList>
    </citation>
    <scope>IDENTIFICATION</scope>
</reference>
<feature type="region of interest" description="Disordered" evidence="3">
    <location>
        <begin position="807"/>
        <end position="839"/>
    </location>
</feature>
<evidence type="ECO:0000313" key="6">
    <source>
        <dbReference type="Proteomes" id="UP000314986"/>
    </source>
</evidence>
<name>A0A4W3JV06_CALMI</name>
<protein>
    <recommendedName>
        <fullName evidence="4">ATPase AAA-type core domain-containing protein</fullName>
    </recommendedName>
</protein>
<keyword evidence="1" id="KW-0547">Nucleotide-binding</keyword>
<dbReference type="PANTHER" id="PTHR14690:SF0">
    <property type="entry name" value="IQ MOTIF CONTAINING WITH AAA DOMAIN 1"/>
    <property type="match status" value="1"/>
</dbReference>
<reference evidence="5" key="5">
    <citation type="submission" date="2025-09" db="UniProtKB">
        <authorList>
            <consortium name="Ensembl"/>
        </authorList>
    </citation>
    <scope>IDENTIFICATION</scope>
</reference>
<keyword evidence="6" id="KW-1185">Reference proteome</keyword>
<dbReference type="GeneTree" id="ENSGT00940000154067"/>
<dbReference type="STRING" id="7868.ENSCMIP00000035740"/>
<dbReference type="FunFam" id="1.10.8.60:FF:000064">
    <property type="entry name" value="IQ motif containing with AAA domain 1"/>
    <property type="match status" value="1"/>
</dbReference>
<proteinExistence type="predicted"/>
<dbReference type="InterPro" id="IPR052267">
    <property type="entry name" value="N-DRC_Component"/>
</dbReference>
<dbReference type="Gene3D" id="3.40.50.300">
    <property type="entry name" value="P-loop containing nucleotide triphosphate hydrolases"/>
    <property type="match status" value="1"/>
</dbReference>
<accession>A0A4W3JV06</accession>
<dbReference type="Ensembl" id="ENSCMIT00000036269.1">
    <property type="protein sequence ID" value="ENSCMIP00000035740.1"/>
    <property type="gene ID" value="ENSCMIG00000015111.1"/>
</dbReference>
<feature type="compositionally biased region" description="Basic residues" evidence="3">
    <location>
        <begin position="468"/>
        <end position="488"/>
    </location>
</feature>
<dbReference type="PANTHER" id="PTHR14690">
    <property type="entry name" value="IQ MOTIF CONTAINING WITH AAA DOMAIN 1"/>
    <property type="match status" value="1"/>
</dbReference>
<reference evidence="6" key="3">
    <citation type="journal article" date="2014" name="Nature">
        <title>Elephant shark genome provides unique insights into gnathostome evolution.</title>
        <authorList>
            <consortium name="International Elephant Shark Genome Sequencing Consortium"/>
            <person name="Venkatesh B."/>
            <person name="Lee A.P."/>
            <person name="Ravi V."/>
            <person name="Maurya A.K."/>
            <person name="Lian M.M."/>
            <person name="Swann J.B."/>
            <person name="Ohta Y."/>
            <person name="Flajnik M.F."/>
            <person name="Sutoh Y."/>
            <person name="Kasahara M."/>
            <person name="Hoon S."/>
            <person name="Gangu V."/>
            <person name="Roy S.W."/>
            <person name="Irimia M."/>
            <person name="Korzh V."/>
            <person name="Kondrychyn I."/>
            <person name="Lim Z.W."/>
            <person name="Tay B.H."/>
            <person name="Tohari S."/>
            <person name="Kong K.W."/>
            <person name="Ho S."/>
            <person name="Lorente-Galdos B."/>
            <person name="Quilez J."/>
            <person name="Marques-Bonet T."/>
            <person name="Raney B.J."/>
            <person name="Ingham P.W."/>
            <person name="Tay A."/>
            <person name="Hillier L.W."/>
            <person name="Minx P."/>
            <person name="Boehm T."/>
            <person name="Wilson R.K."/>
            <person name="Brenner S."/>
            <person name="Warren W.C."/>
        </authorList>
    </citation>
    <scope>NUCLEOTIDE SEQUENCE [LARGE SCALE GENOMIC DNA]</scope>
</reference>
<dbReference type="Gene3D" id="1.10.8.60">
    <property type="match status" value="1"/>
</dbReference>
<dbReference type="Pfam" id="PF00004">
    <property type="entry name" value="AAA"/>
    <property type="match status" value="1"/>
</dbReference>
<evidence type="ECO:0000313" key="5">
    <source>
        <dbReference type="Ensembl" id="ENSCMIP00000035740.1"/>
    </source>
</evidence>
<feature type="compositionally biased region" description="Basic and acidic residues" evidence="3">
    <location>
        <begin position="812"/>
        <end position="832"/>
    </location>
</feature>